<feature type="domain" description="Phage integrase central" evidence="4">
    <location>
        <begin position="2"/>
        <end position="39"/>
    </location>
</feature>
<name>A0A2V3TYM2_9HYPH</name>
<reference evidence="5 6" key="1">
    <citation type="submission" date="2018-05" db="EMBL/GenBank/DDBJ databases">
        <title>Genomic Encyclopedia of Type Strains, Phase IV (KMG-IV): sequencing the most valuable type-strain genomes for metagenomic binning, comparative biology and taxonomic classification.</title>
        <authorList>
            <person name="Goeker M."/>
        </authorList>
    </citation>
    <scope>NUCLEOTIDE SEQUENCE [LARGE SCALE GENOMIC DNA]</scope>
    <source>
        <strain evidence="5 6">DSM 6462</strain>
    </source>
</reference>
<keyword evidence="3" id="KW-0238">DNA-binding</keyword>
<evidence type="ECO:0000256" key="1">
    <source>
        <dbReference type="ARBA" id="ARBA00008857"/>
    </source>
</evidence>
<gene>
    <name evidence="5" type="ORF">C7450_11185</name>
</gene>
<dbReference type="Pfam" id="PF22022">
    <property type="entry name" value="Phage_int_M"/>
    <property type="match status" value="1"/>
</dbReference>
<proteinExistence type="inferred from homology"/>
<protein>
    <recommendedName>
        <fullName evidence="4">Phage integrase central domain-containing protein</fullName>
    </recommendedName>
</protein>
<dbReference type="InterPro" id="IPR010998">
    <property type="entry name" value="Integrase_recombinase_N"/>
</dbReference>
<dbReference type="InterPro" id="IPR011010">
    <property type="entry name" value="DNA_brk_join_enz"/>
</dbReference>
<dbReference type="Proteomes" id="UP000248021">
    <property type="component" value="Unassembled WGS sequence"/>
</dbReference>
<evidence type="ECO:0000256" key="3">
    <source>
        <dbReference type="ARBA" id="ARBA00023125"/>
    </source>
</evidence>
<dbReference type="PANTHER" id="PTHR30629">
    <property type="entry name" value="PROPHAGE INTEGRASE"/>
    <property type="match status" value="1"/>
</dbReference>
<keyword evidence="2" id="KW-0229">DNA integration</keyword>
<comment type="caution">
    <text evidence="5">The sequence shown here is derived from an EMBL/GenBank/DDBJ whole genome shotgun (WGS) entry which is preliminary data.</text>
</comment>
<accession>A0A2V3TYM2</accession>
<dbReference type="GO" id="GO:0015074">
    <property type="term" value="P:DNA integration"/>
    <property type="evidence" value="ECO:0007669"/>
    <property type="project" value="UniProtKB-KW"/>
</dbReference>
<comment type="similarity">
    <text evidence="1">Belongs to the 'phage' integrase family.</text>
</comment>
<dbReference type="InterPro" id="IPR053876">
    <property type="entry name" value="Phage_int_M"/>
</dbReference>
<evidence type="ECO:0000259" key="4">
    <source>
        <dbReference type="Pfam" id="PF22022"/>
    </source>
</evidence>
<dbReference type="InterPro" id="IPR050808">
    <property type="entry name" value="Phage_Integrase"/>
</dbReference>
<evidence type="ECO:0000313" key="6">
    <source>
        <dbReference type="Proteomes" id="UP000248021"/>
    </source>
</evidence>
<sequence length="119" mass="13032">MRGRYETARRLRSTIGGVFLYAVATARADTDPTFALRGALAAPQRRSWTALTEPRAFGALLRAVDGFEGQATTTAALKLLALLFPRPGELRAAYWSEFKLAEGVCELLPEIRTVTEATM</sequence>
<dbReference type="PANTHER" id="PTHR30629:SF2">
    <property type="entry name" value="PROPHAGE INTEGRASE INTS-RELATED"/>
    <property type="match status" value="1"/>
</dbReference>
<dbReference type="Gene3D" id="1.10.150.130">
    <property type="match status" value="1"/>
</dbReference>
<evidence type="ECO:0000313" key="5">
    <source>
        <dbReference type="EMBL" id="PXW54554.1"/>
    </source>
</evidence>
<evidence type="ECO:0000256" key="2">
    <source>
        <dbReference type="ARBA" id="ARBA00022908"/>
    </source>
</evidence>
<organism evidence="5 6">
    <name type="scientific">Chelatococcus asaccharovorans</name>
    <dbReference type="NCBI Taxonomy" id="28210"/>
    <lineage>
        <taxon>Bacteria</taxon>
        <taxon>Pseudomonadati</taxon>
        <taxon>Pseudomonadota</taxon>
        <taxon>Alphaproteobacteria</taxon>
        <taxon>Hyphomicrobiales</taxon>
        <taxon>Chelatococcaceae</taxon>
        <taxon>Chelatococcus</taxon>
    </lineage>
</organism>
<dbReference type="AlphaFoldDB" id="A0A2V3TYM2"/>
<dbReference type="GO" id="GO:0003677">
    <property type="term" value="F:DNA binding"/>
    <property type="evidence" value="ECO:0007669"/>
    <property type="project" value="UniProtKB-KW"/>
</dbReference>
<dbReference type="OrthoDB" id="9795573at2"/>
<dbReference type="SUPFAM" id="SSF56349">
    <property type="entry name" value="DNA breaking-rejoining enzymes"/>
    <property type="match status" value="1"/>
</dbReference>
<dbReference type="EMBL" id="QJJK01000011">
    <property type="protein sequence ID" value="PXW54554.1"/>
    <property type="molecule type" value="Genomic_DNA"/>
</dbReference>
<keyword evidence="6" id="KW-1185">Reference proteome</keyword>